<comment type="subcellular location">
    <subcellularLocation>
        <location evidence="1">Secreted</location>
    </subcellularLocation>
</comment>
<evidence type="ECO:0000256" key="5">
    <source>
        <dbReference type="ARBA" id="ARBA00022825"/>
    </source>
</evidence>
<evidence type="ECO:0000256" key="6">
    <source>
        <dbReference type="ARBA" id="ARBA00023157"/>
    </source>
</evidence>
<dbReference type="GO" id="GO:0004252">
    <property type="term" value="F:serine-type endopeptidase activity"/>
    <property type="evidence" value="ECO:0007669"/>
    <property type="project" value="InterPro"/>
</dbReference>
<dbReference type="STRING" id="520822.A0A195B3X0"/>
<dbReference type="Proteomes" id="UP000078540">
    <property type="component" value="Unassembled WGS sequence"/>
</dbReference>
<accession>A0A195B3X0</accession>
<dbReference type="PRINTS" id="PR00722">
    <property type="entry name" value="CHYMOTRYPSIN"/>
</dbReference>
<dbReference type="PANTHER" id="PTHR24264">
    <property type="entry name" value="TRYPSIN-RELATED"/>
    <property type="match status" value="1"/>
</dbReference>
<dbReference type="InterPro" id="IPR043504">
    <property type="entry name" value="Peptidase_S1_PA_chymotrypsin"/>
</dbReference>
<dbReference type="PROSITE" id="PS00135">
    <property type="entry name" value="TRYPSIN_SER"/>
    <property type="match status" value="1"/>
</dbReference>
<dbReference type="InterPro" id="IPR033116">
    <property type="entry name" value="TRYPSIN_SER"/>
</dbReference>
<evidence type="ECO:0000256" key="10">
    <source>
        <dbReference type="SAM" id="SignalP"/>
    </source>
</evidence>
<keyword evidence="9" id="KW-1133">Transmembrane helix</keyword>
<evidence type="ECO:0000256" key="7">
    <source>
        <dbReference type="RuleBase" id="RU363034"/>
    </source>
</evidence>
<keyword evidence="3 7" id="KW-0645">Protease</keyword>
<evidence type="ECO:0000313" key="12">
    <source>
        <dbReference type="EMBL" id="KYM78967.1"/>
    </source>
</evidence>
<reference evidence="12 13" key="1">
    <citation type="submission" date="2015-09" db="EMBL/GenBank/DDBJ databases">
        <title>Atta colombica WGS genome.</title>
        <authorList>
            <person name="Nygaard S."/>
            <person name="Hu H."/>
            <person name="Boomsma J."/>
            <person name="Zhang G."/>
        </authorList>
    </citation>
    <scope>NUCLEOTIDE SEQUENCE [LARGE SCALE GENOMIC DNA]</scope>
    <source>
        <strain evidence="12">Treedump-2</strain>
        <tissue evidence="12">Whole body</tissue>
    </source>
</reference>
<dbReference type="PANTHER" id="PTHR24264:SF65">
    <property type="entry name" value="SRCR DOMAIN-CONTAINING PROTEIN"/>
    <property type="match status" value="1"/>
</dbReference>
<dbReference type="CDD" id="cd00190">
    <property type="entry name" value="Tryp_SPc"/>
    <property type="match status" value="1"/>
</dbReference>
<keyword evidence="9" id="KW-0472">Membrane</keyword>
<dbReference type="FunFam" id="2.40.10.10:FF:000003">
    <property type="entry name" value="Transmembrane serine protease 3"/>
    <property type="match status" value="1"/>
</dbReference>
<dbReference type="InterPro" id="IPR001254">
    <property type="entry name" value="Trypsin_dom"/>
</dbReference>
<keyword evidence="9 12" id="KW-0812">Transmembrane</keyword>
<evidence type="ECO:0000256" key="9">
    <source>
        <dbReference type="SAM" id="Phobius"/>
    </source>
</evidence>
<sequence>MWQCLFWTIILSCLVESQSRLSLSNYQSREDCFTDILSKVLQTSRSKDVLLMLRDSLLDGQMNDILDKIAATITQRVPTLYVNADRMEPEFRVSSWAMSRDLVVYIYASGRGPDIVEGELVAEDTKRFIHDRSRPKVLVLMILRRPCHDLTKLFRTMWSKKILDAIVVEYSKLEYSDKWSTIIHRYNPFNNSHTEEPYSADVVWFTEDFPNMQGYPFIYAFTRRPPYSDIVSTSNRQELKGVDKILNEILADKMNFTGLPKIITQPIYFQIMPNGSQHGIVVDISSGKYDALLVSLPIWKNICNAQCNIQYSNPLHIENWCFVVPKLFAKQNFISGTAIRVLLISILIVGIFWLCSRFMKFNPNRWHSLRIVGMMLATSFPPAPTKLHERIIFFSIVVISIYYSSMFFAELTSTSFKSNHYIQFDNLQDLMNSDLALMVQENVPDVIKLNNVFEYQIRKSGKKILKVSTIEICLKDLLMHQNVSCFMNDNWAELIATKNIRNGEAVIMTTKLCYLSPPVGTVFSEGSPYIKRVSDLLLMLMSGGIRDKWRRATKLSHFTNWSEWSVCDRHCMQNRVRKCRSKKDCGTIVLKEERDCEHNRKGRQRRCKQRQRRRRRRRNERFHVVQVPKEAEPRHGKQKGKNSKENFKRQYGKWSKWSPCTRLCTTQRHRWCRKPGICERDVIRESAYCYVEGSFCQRWIHRKIRGSHEEDGDDLVLDEFELNPNAVDSFAPEKNSNVWKCGIATHKGSRLSYFTRIIGGRPTAPGNWPWQVAVLNRFREAFCGGTLVSPKWVLTAAHCIRKRLYVRIGEHDLTVKEATELELRVDSVTIHPEYDADTVDNDVALLRLPVTLTPSPSRGIACLPASKQPLPTNQLCTIIGWGKSSVTDDFGTDVLHEVKVPIVSPETCREVYVDYRITDNMFCAGYRRGKMDSCAGDSGGPLLCRDPRKPEHPWTIFGITSFGEGCGKRGKFGIYARLSNYVRWIMKVMKQTDDYI</sequence>
<evidence type="ECO:0000256" key="1">
    <source>
        <dbReference type="ARBA" id="ARBA00004613"/>
    </source>
</evidence>
<dbReference type="GO" id="GO:0005615">
    <property type="term" value="C:extracellular space"/>
    <property type="evidence" value="ECO:0007669"/>
    <property type="project" value="TreeGrafter"/>
</dbReference>
<feature type="domain" description="Peptidase S1" evidence="11">
    <location>
        <begin position="757"/>
        <end position="990"/>
    </location>
</feature>
<organism evidence="12 13">
    <name type="scientific">Atta colombica</name>
    <dbReference type="NCBI Taxonomy" id="520822"/>
    <lineage>
        <taxon>Eukaryota</taxon>
        <taxon>Metazoa</taxon>
        <taxon>Ecdysozoa</taxon>
        <taxon>Arthropoda</taxon>
        <taxon>Hexapoda</taxon>
        <taxon>Insecta</taxon>
        <taxon>Pterygota</taxon>
        <taxon>Neoptera</taxon>
        <taxon>Endopterygota</taxon>
        <taxon>Hymenoptera</taxon>
        <taxon>Apocrita</taxon>
        <taxon>Aculeata</taxon>
        <taxon>Formicoidea</taxon>
        <taxon>Formicidae</taxon>
        <taxon>Myrmicinae</taxon>
        <taxon>Atta</taxon>
    </lineage>
</organism>
<evidence type="ECO:0000256" key="3">
    <source>
        <dbReference type="ARBA" id="ARBA00022670"/>
    </source>
</evidence>
<dbReference type="SUPFAM" id="SSF53850">
    <property type="entry name" value="Periplasmic binding protein-like II"/>
    <property type="match status" value="1"/>
</dbReference>
<evidence type="ECO:0000259" key="11">
    <source>
        <dbReference type="PROSITE" id="PS50240"/>
    </source>
</evidence>
<dbReference type="EMBL" id="KQ976625">
    <property type="protein sequence ID" value="KYM78967.1"/>
    <property type="molecule type" value="Genomic_DNA"/>
</dbReference>
<feature type="compositionally biased region" description="Basic residues" evidence="8">
    <location>
        <begin position="601"/>
        <end position="620"/>
    </location>
</feature>
<dbReference type="GO" id="GO:0006508">
    <property type="term" value="P:proteolysis"/>
    <property type="evidence" value="ECO:0007669"/>
    <property type="project" value="UniProtKB-KW"/>
</dbReference>
<dbReference type="SMART" id="SM00020">
    <property type="entry name" value="Tryp_SPc"/>
    <property type="match status" value="1"/>
</dbReference>
<gene>
    <name evidence="12" type="ORF">ALC53_10521</name>
</gene>
<keyword evidence="5 7" id="KW-0720">Serine protease</keyword>
<evidence type="ECO:0000256" key="4">
    <source>
        <dbReference type="ARBA" id="ARBA00022801"/>
    </source>
</evidence>
<dbReference type="AlphaFoldDB" id="A0A195B3X0"/>
<evidence type="ECO:0000313" key="13">
    <source>
        <dbReference type="Proteomes" id="UP000078540"/>
    </source>
</evidence>
<evidence type="ECO:0000256" key="2">
    <source>
        <dbReference type="ARBA" id="ARBA00022525"/>
    </source>
</evidence>
<dbReference type="InterPro" id="IPR001314">
    <property type="entry name" value="Peptidase_S1A"/>
</dbReference>
<keyword evidence="4 7" id="KW-0378">Hydrolase</keyword>
<feature type="chain" id="PRO_5008269266" evidence="10">
    <location>
        <begin position="20"/>
        <end position="996"/>
    </location>
</feature>
<dbReference type="Pfam" id="PF00089">
    <property type="entry name" value="Trypsin"/>
    <property type="match status" value="1"/>
</dbReference>
<name>A0A195B3X0_9HYME</name>
<dbReference type="InterPro" id="IPR000884">
    <property type="entry name" value="TSP1_rpt"/>
</dbReference>
<keyword evidence="10" id="KW-0732">Signal</keyword>
<protein>
    <submittedName>
        <fullName evidence="12">Transmembrane protease serine 5</fullName>
    </submittedName>
</protein>
<dbReference type="InterPro" id="IPR018114">
    <property type="entry name" value="TRYPSIN_HIS"/>
</dbReference>
<dbReference type="SMART" id="SM00209">
    <property type="entry name" value="TSP1"/>
    <property type="match status" value="2"/>
</dbReference>
<dbReference type="PROSITE" id="PS50240">
    <property type="entry name" value="TRYPSIN_DOM"/>
    <property type="match status" value="1"/>
</dbReference>
<proteinExistence type="predicted"/>
<dbReference type="InterPro" id="IPR050127">
    <property type="entry name" value="Serine_Proteases_S1"/>
</dbReference>
<dbReference type="PROSITE" id="PS00134">
    <property type="entry name" value="TRYPSIN_HIS"/>
    <property type="match status" value="1"/>
</dbReference>
<dbReference type="Gene3D" id="2.40.10.10">
    <property type="entry name" value="Trypsin-like serine proteases"/>
    <property type="match status" value="1"/>
</dbReference>
<keyword evidence="13" id="KW-1185">Reference proteome</keyword>
<feature type="transmembrane region" description="Helical" evidence="9">
    <location>
        <begin position="391"/>
        <end position="409"/>
    </location>
</feature>
<evidence type="ECO:0000256" key="8">
    <source>
        <dbReference type="SAM" id="MobiDB-lite"/>
    </source>
</evidence>
<dbReference type="SUPFAM" id="SSF50494">
    <property type="entry name" value="Trypsin-like serine proteases"/>
    <property type="match status" value="1"/>
</dbReference>
<keyword evidence="2" id="KW-0964">Secreted</keyword>
<feature type="transmembrane region" description="Helical" evidence="9">
    <location>
        <begin position="333"/>
        <end position="355"/>
    </location>
</feature>
<feature type="region of interest" description="Disordered" evidence="8">
    <location>
        <begin position="601"/>
        <end position="645"/>
    </location>
</feature>
<dbReference type="InterPro" id="IPR009003">
    <property type="entry name" value="Peptidase_S1_PA"/>
</dbReference>
<feature type="signal peptide" evidence="10">
    <location>
        <begin position="1"/>
        <end position="19"/>
    </location>
</feature>
<keyword evidence="6" id="KW-1015">Disulfide bond</keyword>